<reference evidence="1 2" key="1">
    <citation type="journal article" date="2014" name="PLoS ONE">
        <title>Rumen cellulosomics: divergent fiber-degrading strategies revealed by comparative genome-wide analysis of six ruminococcal strains.</title>
        <authorList>
            <person name="Dassa B."/>
            <person name="Borovok I."/>
            <person name="Ruimy-Israeli V."/>
            <person name="Lamed R."/>
            <person name="Flint H.J."/>
            <person name="Duncan S.H."/>
            <person name="Henrissat B."/>
            <person name="Coutinho P."/>
            <person name="Morrison M."/>
            <person name="Mosoni P."/>
            <person name="Yeoman C.J."/>
            <person name="White B.A."/>
            <person name="Bayer E.A."/>
        </authorList>
    </citation>
    <scope>NUCLEOTIDE SEQUENCE [LARGE SCALE GENOMIC DNA]</scope>
    <source>
        <strain evidence="1 2">007c</strain>
    </source>
</reference>
<sequence length="244" mass="27598">MKVLQISEYSHFIKNARELPFGRVYPLSVAEGFQSGMIYSSANCVLFRHKYNYSYIWGTPGETQLRSIYELIINSGMKLMFADAHICSLFSEWGGVTLIPRNNYSYPHDSAPKFVLPEGFSVKDIDNGLFDRLKGRVTPSLFWDDPEQFRKYGKGICIMHGDEPASWAFTAGVSSEECDIGIETAEPFRHRGLAYAAASALISEILPKKRPLWSCQQSNRGSACIAEKLGFVKTYEYIMIRKAD</sequence>
<organism evidence="1 2">
    <name type="scientific">Ruminococcus flavefaciens 007c</name>
    <dbReference type="NCBI Taxonomy" id="1341157"/>
    <lineage>
        <taxon>Bacteria</taxon>
        <taxon>Bacillati</taxon>
        <taxon>Bacillota</taxon>
        <taxon>Clostridia</taxon>
        <taxon>Eubacteriales</taxon>
        <taxon>Oscillospiraceae</taxon>
        <taxon>Ruminococcus</taxon>
    </lineage>
</organism>
<evidence type="ECO:0000313" key="1">
    <source>
        <dbReference type="EMBL" id="EWM54280.1"/>
    </source>
</evidence>
<dbReference type="OrthoDB" id="2773476at2"/>
<evidence type="ECO:0008006" key="3">
    <source>
        <dbReference type="Google" id="ProtNLM"/>
    </source>
</evidence>
<accession>W7UZU1</accession>
<dbReference type="InterPro" id="IPR016181">
    <property type="entry name" value="Acyl_CoA_acyltransferase"/>
</dbReference>
<dbReference type="Proteomes" id="UP000019365">
    <property type="component" value="Unassembled WGS sequence"/>
</dbReference>
<dbReference type="RefSeq" id="WP_037297666.1">
    <property type="nucleotide sequence ID" value="NZ_ATAX01000016.1"/>
</dbReference>
<dbReference type="SUPFAM" id="SSF55729">
    <property type="entry name" value="Acyl-CoA N-acyltransferases (Nat)"/>
    <property type="match status" value="1"/>
</dbReference>
<evidence type="ECO:0000313" key="2">
    <source>
        <dbReference type="Proteomes" id="UP000019365"/>
    </source>
</evidence>
<gene>
    <name evidence="1" type="ORF">RF007C_11765</name>
</gene>
<dbReference type="Gene3D" id="3.40.630.30">
    <property type="match status" value="1"/>
</dbReference>
<keyword evidence="2" id="KW-1185">Reference proteome</keyword>
<dbReference type="Pfam" id="PF12746">
    <property type="entry name" value="GNAT_acetyltran"/>
    <property type="match status" value="1"/>
</dbReference>
<protein>
    <recommendedName>
        <fullName evidence="3">N-acetyltransferase domain-containing protein</fullName>
    </recommendedName>
</protein>
<dbReference type="InterPro" id="IPR027365">
    <property type="entry name" value="GNAT_acetyltra_YdfB-like"/>
</dbReference>
<proteinExistence type="predicted"/>
<name>W7UZU1_RUMFL</name>
<dbReference type="AlphaFoldDB" id="W7UZU1"/>
<dbReference type="EMBL" id="ATAX01000016">
    <property type="protein sequence ID" value="EWM54280.1"/>
    <property type="molecule type" value="Genomic_DNA"/>
</dbReference>
<dbReference type="eggNOG" id="COG1670">
    <property type="taxonomic scope" value="Bacteria"/>
</dbReference>
<comment type="caution">
    <text evidence="1">The sequence shown here is derived from an EMBL/GenBank/DDBJ whole genome shotgun (WGS) entry which is preliminary data.</text>
</comment>
<dbReference type="PATRIC" id="fig|1341157.4.peg.943"/>